<feature type="domain" description="Cupin type-1" evidence="2">
    <location>
        <begin position="171"/>
        <end position="230"/>
    </location>
</feature>
<evidence type="ECO:0000313" key="3">
    <source>
        <dbReference type="EMBL" id="GAA1706761.1"/>
    </source>
</evidence>
<evidence type="ECO:0000256" key="1">
    <source>
        <dbReference type="SAM" id="MobiDB-lite"/>
    </source>
</evidence>
<sequence>MSADTSPSATSRPRPVRHTVPSPADGVVARSGGIEVRVVKASPGVVSPWGECSVATTTLVGLSGSTRIDTVDPNFSFALSPGDLYSIPPGLIHRVTADECSQFLRFGTGPLGERRLVDLPGDAAPPLAANDDSSRDEDPSDLTGALVPGVSRVDTLAKAEGLRVIVQELGPTQCVPWHLHDRVTDVFVCLAGPMVVRTCDDSGAETETVLRPGDMHAVTPGVPHFVAGANGRRTRSLIIQGPGAYNYVSV</sequence>
<dbReference type="InterPro" id="IPR006045">
    <property type="entry name" value="Cupin_1"/>
</dbReference>
<comment type="caution">
    <text evidence="3">The sequence shown here is derived from an EMBL/GenBank/DDBJ whole genome shotgun (WGS) entry which is preliminary data.</text>
</comment>
<proteinExistence type="predicted"/>
<dbReference type="CDD" id="cd02208">
    <property type="entry name" value="cupin_RmlC-like"/>
    <property type="match status" value="2"/>
</dbReference>
<gene>
    <name evidence="3" type="ORF">GCM10009745_63290</name>
</gene>
<keyword evidence="4" id="KW-1185">Reference proteome</keyword>
<organism evidence="3 4">
    <name type="scientific">Kribbella yunnanensis</name>
    <dbReference type="NCBI Taxonomy" id="190194"/>
    <lineage>
        <taxon>Bacteria</taxon>
        <taxon>Bacillati</taxon>
        <taxon>Actinomycetota</taxon>
        <taxon>Actinomycetes</taxon>
        <taxon>Propionibacteriales</taxon>
        <taxon>Kribbellaceae</taxon>
        <taxon>Kribbella</taxon>
    </lineage>
</organism>
<dbReference type="EMBL" id="BAAANF010000021">
    <property type="protein sequence ID" value="GAA1706761.1"/>
    <property type="molecule type" value="Genomic_DNA"/>
</dbReference>
<feature type="region of interest" description="Disordered" evidence="1">
    <location>
        <begin position="1"/>
        <end position="24"/>
    </location>
</feature>
<accession>A0ABP4UP28</accession>
<dbReference type="Pfam" id="PF00190">
    <property type="entry name" value="Cupin_1"/>
    <property type="match status" value="1"/>
</dbReference>
<protein>
    <recommendedName>
        <fullName evidence="2">Cupin type-1 domain-containing protein</fullName>
    </recommendedName>
</protein>
<evidence type="ECO:0000259" key="2">
    <source>
        <dbReference type="Pfam" id="PF00190"/>
    </source>
</evidence>
<dbReference type="RefSeq" id="WP_344160050.1">
    <property type="nucleotide sequence ID" value="NZ_BAAANF010000021.1"/>
</dbReference>
<dbReference type="Gene3D" id="2.60.120.10">
    <property type="entry name" value="Jelly Rolls"/>
    <property type="match status" value="2"/>
</dbReference>
<name>A0ABP4UP28_9ACTN</name>
<dbReference type="SUPFAM" id="SSF51182">
    <property type="entry name" value="RmlC-like cupins"/>
    <property type="match status" value="1"/>
</dbReference>
<feature type="region of interest" description="Disordered" evidence="1">
    <location>
        <begin position="118"/>
        <end position="145"/>
    </location>
</feature>
<evidence type="ECO:0000313" key="4">
    <source>
        <dbReference type="Proteomes" id="UP001500280"/>
    </source>
</evidence>
<feature type="compositionally biased region" description="Low complexity" evidence="1">
    <location>
        <begin position="118"/>
        <end position="131"/>
    </location>
</feature>
<dbReference type="Proteomes" id="UP001500280">
    <property type="component" value="Unassembled WGS sequence"/>
</dbReference>
<dbReference type="InterPro" id="IPR014710">
    <property type="entry name" value="RmlC-like_jellyroll"/>
</dbReference>
<reference evidence="4" key="1">
    <citation type="journal article" date="2019" name="Int. J. Syst. Evol. Microbiol.">
        <title>The Global Catalogue of Microorganisms (GCM) 10K type strain sequencing project: providing services to taxonomists for standard genome sequencing and annotation.</title>
        <authorList>
            <consortium name="The Broad Institute Genomics Platform"/>
            <consortium name="The Broad Institute Genome Sequencing Center for Infectious Disease"/>
            <person name="Wu L."/>
            <person name="Ma J."/>
        </authorList>
    </citation>
    <scope>NUCLEOTIDE SEQUENCE [LARGE SCALE GENOMIC DNA]</scope>
    <source>
        <strain evidence="4">JCM 14307</strain>
    </source>
</reference>
<dbReference type="InterPro" id="IPR011051">
    <property type="entry name" value="RmlC_Cupin_sf"/>
</dbReference>
<feature type="compositionally biased region" description="Polar residues" evidence="1">
    <location>
        <begin position="1"/>
        <end position="11"/>
    </location>
</feature>